<feature type="transmembrane region" description="Helical" evidence="1">
    <location>
        <begin position="413"/>
        <end position="434"/>
    </location>
</feature>
<keyword evidence="1" id="KW-0812">Transmembrane</keyword>
<dbReference type="Proteomes" id="UP000824193">
    <property type="component" value="Unassembled WGS sequence"/>
</dbReference>
<evidence type="ECO:0000313" key="3">
    <source>
        <dbReference type="Proteomes" id="UP000824193"/>
    </source>
</evidence>
<feature type="transmembrane region" description="Helical" evidence="1">
    <location>
        <begin position="268"/>
        <end position="289"/>
    </location>
</feature>
<keyword evidence="1" id="KW-0472">Membrane</keyword>
<reference evidence="2" key="2">
    <citation type="submission" date="2021-04" db="EMBL/GenBank/DDBJ databases">
        <authorList>
            <person name="Gilroy R."/>
        </authorList>
    </citation>
    <scope>NUCLEOTIDE SEQUENCE</scope>
    <source>
        <strain evidence="2">2239</strain>
    </source>
</reference>
<feature type="transmembrane region" description="Helical" evidence="1">
    <location>
        <begin position="96"/>
        <end position="114"/>
    </location>
</feature>
<sequence>MKIKEMAFFALRLAGPAALTAGGLVWLAAVLAAGGSPAGLAAFAVLFFVAVLCAGRLLTGFAVPGMGEAARLAVSFCVGEALLLAGWWLLGRWGAWAALAPALVLGAAGAAGWLREKPRLRLRLPGGPASLLLLFMGMFLFFHAFWGVLPAATPERLGVWTYNQDLLWSVGNAASGAFGAPFGDMRMAGYALNYHYLNDLSAGLLARAAGASAWAGLAFYWYAPVGLLTLAALWALAKRLGAGDWLAALAAGAVFFMNSRFSEQPFHLFTNTNGMGTALLGLCGVLLLADRALEGEKPSRAFWPCFFLACAALCMIKSTLGALAACALVAAAAVSLVTGRFKASMAGLAGLCAAAFGACWALVFRGAVNNLMFSGLDRVGELPEALVNASLLGLVLYLASLPWSLAHFRKLTFAQLCVNAIAVGGAAAFALYTHYSFSQVYFLLAAIPMLWLAAMPALECCGRWLAARRASLRPLGAAALGAACLCAFGWQLADVVPECREGVQAALRCAGLRMSQPTEESILAGDWQAARWLEENSDPADIFATNRNNKTFAGSDGVFHFYTAASERRSYLESYRYALDYDNAYAETRRRLEQVSDAIFYRLGEEEAFRLAREEGVDWLLVSTQVEGWPQWQRTPGFANDAVRLYKVPA</sequence>
<reference evidence="2" key="1">
    <citation type="journal article" date="2021" name="PeerJ">
        <title>Extensive microbial diversity within the chicken gut microbiome revealed by metagenomics and culture.</title>
        <authorList>
            <person name="Gilroy R."/>
            <person name="Ravi A."/>
            <person name="Getino M."/>
            <person name="Pursley I."/>
            <person name="Horton D.L."/>
            <person name="Alikhan N.F."/>
            <person name="Baker D."/>
            <person name="Gharbi K."/>
            <person name="Hall N."/>
            <person name="Watson M."/>
            <person name="Adriaenssens E.M."/>
            <person name="Foster-Nyarko E."/>
            <person name="Jarju S."/>
            <person name="Secka A."/>
            <person name="Antonio M."/>
            <person name="Oren A."/>
            <person name="Chaudhuri R.R."/>
            <person name="La Ragione R."/>
            <person name="Hildebrand F."/>
            <person name="Pallen M.J."/>
        </authorList>
    </citation>
    <scope>NUCLEOTIDE SEQUENCE</scope>
    <source>
        <strain evidence="2">2239</strain>
    </source>
</reference>
<feature type="transmembrane region" description="Helical" evidence="1">
    <location>
        <begin position="42"/>
        <end position="63"/>
    </location>
</feature>
<feature type="transmembrane region" description="Helical" evidence="1">
    <location>
        <begin position="301"/>
        <end position="334"/>
    </location>
</feature>
<protein>
    <submittedName>
        <fullName evidence="2">Uncharacterized protein</fullName>
    </submittedName>
</protein>
<evidence type="ECO:0000256" key="1">
    <source>
        <dbReference type="SAM" id="Phobius"/>
    </source>
</evidence>
<evidence type="ECO:0000313" key="2">
    <source>
        <dbReference type="EMBL" id="HIX04858.1"/>
    </source>
</evidence>
<gene>
    <name evidence="2" type="ORF">H9865_01920</name>
</gene>
<keyword evidence="1" id="KW-1133">Transmembrane helix</keyword>
<feature type="transmembrane region" description="Helical" evidence="1">
    <location>
        <begin position="346"/>
        <end position="365"/>
    </location>
</feature>
<dbReference type="AlphaFoldDB" id="A0A9D1V2F6"/>
<name>A0A9D1V2F6_9FIRM</name>
<comment type="caution">
    <text evidence="2">The sequence shown here is derived from an EMBL/GenBank/DDBJ whole genome shotgun (WGS) entry which is preliminary data.</text>
</comment>
<feature type="transmembrane region" description="Helical" evidence="1">
    <location>
        <begin position="70"/>
        <end position="90"/>
    </location>
</feature>
<feature type="transmembrane region" description="Helical" evidence="1">
    <location>
        <begin position="235"/>
        <end position="256"/>
    </location>
</feature>
<feature type="transmembrane region" description="Helical" evidence="1">
    <location>
        <begin position="440"/>
        <end position="458"/>
    </location>
</feature>
<accession>A0A9D1V2F6</accession>
<proteinExistence type="predicted"/>
<dbReference type="EMBL" id="DXFW01000004">
    <property type="protein sequence ID" value="HIX04858.1"/>
    <property type="molecule type" value="Genomic_DNA"/>
</dbReference>
<feature type="transmembrane region" description="Helical" evidence="1">
    <location>
        <begin position="385"/>
        <end position="406"/>
    </location>
</feature>
<feature type="transmembrane region" description="Helical" evidence="1">
    <location>
        <begin position="126"/>
        <end position="146"/>
    </location>
</feature>
<organism evidence="2 3">
    <name type="scientific">Candidatus Allofournierella pullicola</name>
    <dbReference type="NCBI Taxonomy" id="2838596"/>
    <lineage>
        <taxon>Bacteria</taxon>
        <taxon>Bacillati</taxon>
        <taxon>Bacillota</taxon>
        <taxon>Clostridia</taxon>
        <taxon>Eubacteriales</taxon>
        <taxon>Oscillospiraceae</taxon>
        <taxon>Allofournierella</taxon>
    </lineage>
</organism>